<sequence>MFPLTLGEYKAGLETTRFPVAHLGSSAHGSLAVSRPTFSIFAVTKTYEISAEFLTNLRSGVKLAIIKVPNSLIR</sequence>
<accession>A0ABQ1Q4A5</accession>
<gene>
    <name evidence="1" type="ORF">GCM10011389_19880</name>
</gene>
<keyword evidence="2" id="KW-1185">Reference proteome</keyword>
<dbReference type="Proteomes" id="UP000642571">
    <property type="component" value="Unassembled WGS sequence"/>
</dbReference>
<dbReference type="EMBL" id="BMIN01000007">
    <property type="protein sequence ID" value="GGD12345.1"/>
    <property type="molecule type" value="Genomic_DNA"/>
</dbReference>
<comment type="caution">
    <text evidence="1">The sequence shown here is derived from an EMBL/GenBank/DDBJ whole genome shotgun (WGS) entry which is preliminary data.</text>
</comment>
<proteinExistence type="predicted"/>
<protein>
    <submittedName>
        <fullName evidence="1">Uncharacterized protein</fullName>
    </submittedName>
</protein>
<name>A0ABQ1Q4A5_9BACI</name>
<evidence type="ECO:0000313" key="1">
    <source>
        <dbReference type="EMBL" id="GGD12345.1"/>
    </source>
</evidence>
<organism evidence="1 2">
    <name type="scientific">Pontibacillus salipaludis</name>
    <dbReference type="NCBI Taxonomy" id="1697394"/>
    <lineage>
        <taxon>Bacteria</taxon>
        <taxon>Bacillati</taxon>
        <taxon>Bacillota</taxon>
        <taxon>Bacilli</taxon>
        <taxon>Bacillales</taxon>
        <taxon>Bacillaceae</taxon>
        <taxon>Pontibacillus</taxon>
    </lineage>
</organism>
<evidence type="ECO:0000313" key="2">
    <source>
        <dbReference type="Proteomes" id="UP000642571"/>
    </source>
</evidence>
<reference evidence="2" key="1">
    <citation type="journal article" date="2019" name="Int. J. Syst. Evol. Microbiol.">
        <title>The Global Catalogue of Microorganisms (GCM) 10K type strain sequencing project: providing services to taxonomists for standard genome sequencing and annotation.</title>
        <authorList>
            <consortium name="The Broad Institute Genomics Platform"/>
            <consortium name="The Broad Institute Genome Sequencing Center for Infectious Disease"/>
            <person name="Wu L."/>
            <person name="Ma J."/>
        </authorList>
    </citation>
    <scope>NUCLEOTIDE SEQUENCE [LARGE SCALE GENOMIC DNA]</scope>
    <source>
        <strain evidence="2">CGMCC 1.15353</strain>
    </source>
</reference>